<accession>A0ABU9QX48</accession>
<feature type="signal peptide" evidence="2">
    <location>
        <begin position="1"/>
        <end position="22"/>
    </location>
</feature>
<dbReference type="Proteomes" id="UP001481677">
    <property type="component" value="Unassembled WGS sequence"/>
</dbReference>
<dbReference type="InterPro" id="IPR025421">
    <property type="entry name" value="DUF4148"/>
</dbReference>
<evidence type="ECO:0000256" key="1">
    <source>
        <dbReference type="SAM" id="MobiDB-lite"/>
    </source>
</evidence>
<feature type="region of interest" description="Disordered" evidence="1">
    <location>
        <begin position="75"/>
        <end position="94"/>
    </location>
</feature>
<dbReference type="Pfam" id="PF13663">
    <property type="entry name" value="DUF4148"/>
    <property type="match status" value="1"/>
</dbReference>
<proteinExistence type="predicted"/>
<sequence>MKKSICLLMGAVACCIAMSASAQSVSTGKTRAQVRAELVQAQREGFVPAPKYDYPPGAEVVQRNAELYAIQHGGDNTRTVMQTPAHAGDDSVTQ</sequence>
<keyword evidence="4" id="KW-1185">Reference proteome</keyword>
<comment type="caution">
    <text evidence="3">The sequence shown here is derived from an EMBL/GenBank/DDBJ whole genome shotgun (WGS) entry which is preliminary data.</text>
</comment>
<organism evidence="3 4">
    <name type="scientific">Paraburkholderia azotifigens</name>
    <dbReference type="NCBI Taxonomy" id="2057004"/>
    <lineage>
        <taxon>Bacteria</taxon>
        <taxon>Pseudomonadati</taxon>
        <taxon>Pseudomonadota</taxon>
        <taxon>Betaproteobacteria</taxon>
        <taxon>Burkholderiales</taxon>
        <taxon>Burkholderiaceae</taxon>
        <taxon>Paraburkholderia</taxon>
    </lineage>
</organism>
<gene>
    <name evidence="3" type="ORF">V4C56_06730</name>
</gene>
<name>A0ABU9QX48_9BURK</name>
<feature type="chain" id="PRO_5045727637" evidence="2">
    <location>
        <begin position="23"/>
        <end position="94"/>
    </location>
</feature>
<evidence type="ECO:0000313" key="3">
    <source>
        <dbReference type="EMBL" id="MEM5339329.1"/>
    </source>
</evidence>
<evidence type="ECO:0000313" key="4">
    <source>
        <dbReference type="Proteomes" id="UP001481677"/>
    </source>
</evidence>
<evidence type="ECO:0000256" key="2">
    <source>
        <dbReference type="SAM" id="SignalP"/>
    </source>
</evidence>
<dbReference type="RefSeq" id="WP_338048159.1">
    <property type="nucleotide sequence ID" value="NZ_JAZHFZ010000003.1"/>
</dbReference>
<keyword evidence="2" id="KW-0732">Signal</keyword>
<reference evidence="3 4" key="1">
    <citation type="submission" date="2024-01" db="EMBL/GenBank/DDBJ databases">
        <title>The diversity of rhizobia nodulating Mimosa spp. in eleven states of Brazil covering several biomes is determined by host plant, location, and edaphic factors.</title>
        <authorList>
            <person name="Rouws L."/>
            <person name="Barauna A."/>
            <person name="Beukes C."/>
            <person name="De Faria S.M."/>
            <person name="Gross E."/>
            <person name="Dos Reis Junior F.B."/>
            <person name="Simon M."/>
            <person name="Maluk M."/>
            <person name="Odee D.W."/>
            <person name="Kenicer G."/>
            <person name="Young J.P.W."/>
            <person name="Reis V.M."/>
            <person name="Zilli J."/>
            <person name="James E.K."/>
        </authorList>
    </citation>
    <scope>NUCLEOTIDE SEQUENCE [LARGE SCALE GENOMIC DNA]</scope>
    <source>
        <strain evidence="3 4">JPY530</strain>
    </source>
</reference>
<dbReference type="EMBL" id="JAZHGA010000003">
    <property type="protein sequence ID" value="MEM5339329.1"/>
    <property type="molecule type" value="Genomic_DNA"/>
</dbReference>
<protein>
    <submittedName>
        <fullName evidence="3">DUF4148 domain-containing protein</fullName>
    </submittedName>
</protein>